<evidence type="ECO:0000259" key="8">
    <source>
        <dbReference type="PROSITE" id="PS51379"/>
    </source>
</evidence>
<dbReference type="InterPro" id="IPR017896">
    <property type="entry name" value="4Fe4S_Fe-S-bd"/>
</dbReference>
<keyword evidence="6" id="KW-0408">Iron</keyword>
<dbReference type="GO" id="GO:0051539">
    <property type="term" value="F:4 iron, 4 sulfur cluster binding"/>
    <property type="evidence" value="ECO:0007669"/>
    <property type="project" value="UniProtKB-KW"/>
</dbReference>
<evidence type="ECO:0000256" key="1">
    <source>
        <dbReference type="ARBA" id="ARBA00022448"/>
    </source>
</evidence>
<accession>A0A6G5QL50</accession>
<dbReference type="KEGG" id="crx:CRECT_0634"/>
<gene>
    <name evidence="9" type="primary">napG</name>
    <name evidence="9" type="ORF">CRECT_0634</name>
</gene>
<dbReference type="Pfam" id="PF12838">
    <property type="entry name" value="Fer4_7"/>
    <property type="match status" value="2"/>
</dbReference>
<name>A0A6G5QL50_CAMRE</name>
<feature type="domain" description="4Fe-4S ferredoxin-type" evidence="8">
    <location>
        <begin position="80"/>
        <end position="113"/>
    </location>
</feature>
<dbReference type="PANTHER" id="PTHR42859">
    <property type="entry name" value="OXIDOREDUCTASE"/>
    <property type="match status" value="1"/>
</dbReference>
<evidence type="ECO:0000256" key="5">
    <source>
        <dbReference type="ARBA" id="ARBA00022982"/>
    </source>
</evidence>
<dbReference type="RefSeq" id="WP_002944447.1">
    <property type="nucleotide sequence ID" value="NZ_CP012543.1"/>
</dbReference>
<dbReference type="NCBIfam" id="TIGR00397">
    <property type="entry name" value="mauM_napG"/>
    <property type="match status" value="1"/>
</dbReference>
<dbReference type="NCBIfam" id="NF007012">
    <property type="entry name" value="PRK09476.1"/>
    <property type="match status" value="1"/>
</dbReference>
<keyword evidence="2" id="KW-0004">4Fe-4S</keyword>
<dbReference type="InterPro" id="IPR017900">
    <property type="entry name" value="4Fe4S_Fe_S_CS"/>
</dbReference>
<organism evidence="9 10">
    <name type="scientific">Campylobacter rectus</name>
    <name type="common">Wolinella recta</name>
    <dbReference type="NCBI Taxonomy" id="203"/>
    <lineage>
        <taxon>Bacteria</taxon>
        <taxon>Pseudomonadati</taxon>
        <taxon>Campylobacterota</taxon>
        <taxon>Epsilonproteobacteria</taxon>
        <taxon>Campylobacterales</taxon>
        <taxon>Campylobacteraceae</taxon>
        <taxon>Campylobacter</taxon>
    </lineage>
</organism>
<dbReference type="CDD" id="cd16373">
    <property type="entry name" value="DMSOR_beta_like"/>
    <property type="match status" value="1"/>
</dbReference>
<evidence type="ECO:0000256" key="4">
    <source>
        <dbReference type="ARBA" id="ARBA00022737"/>
    </source>
</evidence>
<dbReference type="InterPro" id="IPR050294">
    <property type="entry name" value="RnfB_subfamily"/>
</dbReference>
<keyword evidence="7" id="KW-0411">Iron-sulfur</keyword>
<dbReference type="AlphaFoldDB" id="A0A6G5QL50"/>
<keyword evidence="4" id="KW-0677">Repeat</keyword>
<dbReference type="SUPFAM" id="SSF54862">
    <property type="entry name" value="4Fe-4S ferredoxins"/>
    <property type="match status" value="1"/>
</dbReference>
<dbReference type="Proteomes" id="UP000502377">
    <property type="component" value="Chromosome"/>
</dbReference>
<reference evidence="9 10" key="1">
    <citation type="submission" date="2016-07" db="EMBL/GenBank/DDBJ databases">
        <title>Comparative genomics of the Campylobacter concisus group.</title>
        <authorList>
            <person name="Miller W.G."/>
            <person name="Yee E."/>
            <person name="Chapman M.H."/>
            <person name="Huynh S."/>
            <person name="Bono J.L."/>
            <person name="On S.L.W."/>
            <person name="StLeger J."/>
            <person name="Foster G."/>
            <person name="Parker C.T."/>
        </authorList>
    </citation>
    <scope>NUCLEOTIDE SEQUENCE [LARGE SCALE GENOMIC DNA]</scope>
    <source>
        <strain evidence="9 10">ATCC 33238</strain>
    </source>
</reference>
<sequence>MQNRREALKFGLKAISLALAGGFIWSTQTAAKAQNLLIRPPGALKEKNFLSECIRCGLCVEACPWDTLKLADLNDGLPFGTPFFTPRNIPCYMCPDVPCTVACPTGALDVKLVSEDNGKLNINKSKMGIAVLDPNFCIAYEGLRCDACYRACPLIDKALRLEYARNERTQKHAFFKPVVDADYCTGCGMCEQVCVTPKASIFVLPREVGLGSSNEQYVKGWVEGADKKLKDASPKDFKTDEKKLNDYLNSGDLL</sequence>
<feature type="domain" description="4Fe-4S ferredoxin-type" evidence="8">
    <location>
        <begin position="43"/>
        <end position="73"/>
    </location>
</feature>
<keyword evidence="3" id="KW-0479">Metal-binding</keyword>
<dbReference type="Gene3D" id="3.30.70.20">
    <property type="match status" value="2"/>
</dbReference>
<evidence type="ECO:0000313" key="10">
    <source>
        <dbReference type="Proteomes" id="UP000502377"/>
    </source>
</evidence>
<proteinExistence type="predicted"/>
<dbReference type="PANTHER" id="PTHR42859:SF10">
    <property type="entry name" value="DIMETHYLSULFOXIDE REDUCTASE CHAIN B"/>
    <property type="match status" value="1"/>
</dbReference>
<dbReference type="PROSITE" id="PS00198">
    <property type="entry name" value="4FE4S_FER_1"/>
    <property type="match status" value="1"/>
</dbReference>
<evidence type="ECO:0000256" key="3">
    <source>
        <dbReference type="ARBA" id="ARBA00022723"/>
    </source>
</evidence>
<dbReference type="GO" id="GO:0046872">
    <property type="term" value="F:metal ion binding"/>
    <property type="evidence" value="ECO:0007669"/>
    <property type="project" value="UniProtKB-KW"/>
</dbReference>
<evidence type="ECO:0000256" key="7">
    <source>
        <dbReference type="ARBA" id="ARBA00023014"/>
    </source>
</evidence>
<evidence type="ECO:0000256" key="2">
    <source>
        <dbReference type="ARBA" id="ARBA00022485"/>
    </source>
</evidence>
<dbReference type="GO" id="GO:0016491">
    <property type="term" value="F:oxidoreductase activity"/>
    <property type="evidence" value="ECO:0007669"/>
    <property type="project" value="UniProtKB-KW"/>
</dbReference>
<dbReference type="EC" id="1.7.99.4" evidence="9"/>
<keyword evidence="9" id="KW-0560">Oxidoreductase</keyword>
<evidence type="ECO:0000313" key="9">
    <source>
        <dbReference type="EMBL" id="QCD46322.1"/>
    </source>
</evidence>
<dbReference type="EMBL" id="CP012543">
    <property type="protein sequence ID" value="QCD46322.1"/>
    <property type="molecule type" value="Genomic_DNA"/>
</dbReference>
<keyword evidence="5" id="KW-0249">Electron transport</keyword>
<feature type="domain" description="4Fe-4S ferredoxin-type" evidence="8">
    <location>
        <begin position="175"/>
        <end position="206"/>
    </location>
</feature>
<dbReference type="PROSITE" id="PS51379">
    <property type="entry name" value="4FE4S_FER_2"/>
    <property type="match status" value="3"/>
</dbReference>
<dbReference type="InterPro" id="IPR004494">
    <property type="entry name" value="MauM_NapG"/>
</dbReference>
<evidence type="ECO:0000256" key="6">
    <source>
        <dbReference type="ARBA" id="ARBA00023004"/>
    </source>
</evidence>
<protein>
    <submittedName>
        <fullName evidence="9">Menaquinol dehydrogenase NapGH, periplasmic component NapG</fullName>
        <ecNumber evidence="9">1.7.99.4</ecNumber>
    </submittedName>
</protein>
<keyword evidence="1" id="KW-0813">Transport</keyword>